<accession>A0ABS6JD50</accession>
<name>A0ABS6JD50_9BACI</name>
<dbReference type="GO" id="GO:0016787">
    <property type="term" value="F:hydrolase activity"/>
    <property type="evidence" value="ECO:0007669"/>
    <property type="project" value="UniProtKB-KW"/>
</dbReference>
<dbReference type="RefSeq" id="WP_217064166.1">
    <property type="nucleotide sequence ID" value="NZ_JAHQCS010000012.1"/>
</dbReference>
<dbReference type="EMBL" id="JAHQCS010000012">
    <property type="protein sequence ID" value="MBU9710273.1"/>
    <property type="molecule type" value="Genomic_DNA"/>
</dbReference>
<keyword evidence="1" id="KW-0378">Hydrolase</keyword>
<evidence type="ECO:0000313" key="1">
    <source>
        <dbReference type="EMBL" id="MBU9710273.1"/>
    </source>
</evidence>
<dbReference type="Pfam" id="PF08282">
    <property type="entry name" value="Hydrolase_3"/>
    <property type="match status" value="1"/>
</dbReference>
<dbReference type="InterPro" id="IPR006379">
    <property type="entry name" value="HAD-SF_hydro_IIB"/>
</dbReference>
<protein>
    <submittedName>
        <fullName evidence="1">Cof-type HAD-IIB family hydrolase</fullName>
    </submittedName>
</protein>
<dbReference type="PANTHER" id="PTHR10000:SF25">
    <property type="entry name" value="PHOSPHATASE YKRA-RELATED"/>
    <property type="match status" value="1"/>
</dbReference>
<dbReference type="SFLD" id="SFLDG01144">
    <property type="entry name" value="C2.B.4:_PGP_Like"/>
    <property type="match status" value="1"/>
</dbReference>
<dbReference type="PANTHER" id="PTHR10000">
    <property type="entry name" value="PHOSPHOSERINE PHOSPHATASE"/>
    <property type="match status" value="1"/>
</dbReference>
<dbReference type="Proteomes" id="UP000784880">
    <property type="component" value="Unassembled WGS sequence"/>
</dbReference>
<dbReference type="NCBIfam" id="TIGR01484">
    <property type="entry name" value="HAD-SF-IIB"/>
    <property type="match status" value="1"/>
</dbReference>
<dbReference type="NCBIfam" id="TIGR00099">
    <property type="entry name" value="Cof-subfamily"/>
    <property type="match status" value="1"/>
</dbReference>
<organism evidence="1 2">
    <name type="scientific">Evansella tamaricis</name>
    <dbReference type="NCBI Taxonomy" id="2069301"/>
    <lineage>
        <taxon>Bacteria</taxon>
        <taxon>Bacillati</taxon>
        <taxon>Bacillota</taxon>
        <taxon>Bacilli</taxon>
        <taxon>Bacillales</taxon>
        <taxon>Bacillaceae</taxon>
        <taxon>Evansella</taxon>
    </lineage>
</organism>
<evidence type="ECO:0000313" key="2">
    <source>
        <dbReference type="Proteomes" id="UP000784880"/>
    </source>
</evidence>
<proteinExistence type="predicted"/>
<reference evidence="1 2" key="1">
    <citation type="submission" date="2021-06" db="EMBL/GenBank/DDBJ databases">
        <title>Bacillus sp. RD4P76, an endophyte from a halophyte.</title>
        <authorList>
            <person name="Sun J.-Q."/>
        </authorList>
    </citation>
    <scope>NUCLEOTIDE SEQUENCE [LARGE SCALE GENOMIC DNA]</scope>
    <source>
        <strain evidence="1 2">CGMCC 1.15917</strain>
    </source>
</reference>
<dbReference type="InterPro" id="IPR000150">
    <property type="entry name" value="Cof"/>
</dbReference>
<dbReference type="SFLD" id="SFLDG01140">
    <property type="entry name" value="C2.B:_Phosphomannomutase_and_P"/>
    <property type="match status" value="1"/>
</dbReference>
<gene>
    <name evidence="1" type="ORF">KS419_00660</name>
</gene>
<sequence>MNEKMVFLDIDGTILNGQNQIPPSTKYAIKKMKDQGIHVAIATGRGPTWFKHILNELDLFSYVSFNGSYVVFEGETLFSNPLDRKHLIEFEQVAKTKGEPMVFLNQNHIYANHPNHHYIQDCIGTMNFEHPPHHETFHHENDVFQALLFIEQEKAQWYYEKKHFDYVRWHQNAIDVLPLGGSKAKGIEALLRVVNIPRENTFAFGDGLNDIEMLEYVGYGVAMGNAVTEAKDVAKYVTGHVEEDGLYNGLVKVGLLKE</sequence>
<dbReference type="PROSITE" id="PS01229">
    <property type="entry name" value="COF_2"/>
    <property type="match status" value="1"/>
</dbReference>
<comment type="caution">
    <text evidence="1">The sequence shown here is derived from an EMBL/GenBank/DDBJ whole genome shotgun (WGS) entry which is preliminary data.</text>
</comment>
<keyword evidence="2" id="KW-1185">Reference proteome</keyword>
<dbReference type="SFLD" id="SFLDS00003">
    <property type="entry name" value="Haloacid_Dehalogenase"/>
    <property type="match status" value="1"/>
</dbReference>